<feature type="region of interest" description="Disordered" evidence="1">
    <location>
        <begin position="253"/>
        <end position="591"/>
    </location>
</feature>
<name>U4LAR8_PYROM</name>
<evidence type="ECO:0000256" key="1">
    <source>
        <dbReference type="SAM" id="MobiDB-lite"/>
    </source>
</evidence>
<protein>
    <submittedName>
        <fullName evidence="2">Uncharacterized protein</fullName>
    </submittedName>
</protein>
<evidence type="ECO:0000313" key="3">
    <source>
        <dbReference type="Proteomes" id="UP000018144"/>
    </source>
</evidence>
<feature type="compositionally biased region" description="Basic and acidic residues" evidence="1">
    <location>
        <begin position="473"/>
        <end position="483"/>
    </location>
</feature>
<feature type="compositionally biased region" description="Polar residues" evidence="1">
    <location>
        <begin position="257"/>
        <end position="277"/>
    </location>
</feature>
<feature type="compositionally biased region" description="Polar residues" evidence="1">
    <location>
        <begin position="384"/>
        <end position="394"/>
    </location>
</feature>
<dbReference type="OrthoDB" id="5458089at2759"/>
<feature type="compositionally biased region" description="Basic and acidic residues" evidence="1">
    <location>
        <begin position="345"/>
        <end position="358"/>
    </location>
</feature>
<dbReference type="Proteomes" id="UP000018144">
    <property type="component" value="Unassembled WGS sequence"/>
</dbReference>
<evidence type="ECO:0000313" key="2">
    <source>
        <dbReference type="EMBL" id="CCX10933.1"/>
    </source>
</evidence>
<dbReference type="EMBL" id="HF935578">
    <property type="protein sequence ID" value="CCX10933.1"/>
    <property type="molecule type" value="Genomic_DNA"/>
</dbReference>
<proteinExistence type="predicted"/>
<feature type="compositionally biased region" description="Basic and acidic residues" evidence="1">
    <location>
        <begin position="409"/>
        <end position="421"/>
    </location>
</feature>
<sequence>MPPETKLQVLNTPDTTTCLPPERLKRSRNWVDHEIDAMLRWLEDPVNYAKTVKFSGHREEEWMSEMAQYIPTKTVRQICDRFHRHRQFWNLATRKNFLPGWGVKASDDDSSPDVIYKKQALNNICKYFWRVDAIFSPSRNPLTKLAAQRDIVVKQEQSDCTDQSNVAAPGTILDNAHPPKSVTGSNDTASGGLKLNTTTTTWPIDTNSNEPRLTITPTQSPLSGYPLIGIGSSPHRIKQTIEEIRRENAAHKELLNKGSSSPTIVQNRPGTGSNTSFPVPEVSIGNPIDKIQGLSGRQTPTIPSAAKNKSASQLPKSNNPFKQNSAAPYTPRNPIHTNSCGTQPKHRETAKNVQDRTTHHSSGSHKGNTNTPNAQPEYREGAKSQAQPIPSSHCSYYGDMSKQNAQSANREKAKNAQDQARRYSTRGHQGHSNTQPAQPAQPEYRERAKNQDPPAHCSSQSHHGSTDKQNVQAEHRERAKNDQDQTQPRPLEHFVPPRHTLKPLQDTPATIPSTAGMKRPAPDTPAEPSRISRPRLESPQSRPAAPTITSERQTQPCTPQGRPAAPTIISERQTQPYTPQVQPKQPSSHTIEQARPTYIDIRKYEMDKDYELKMKKLDIELYLGKKRLQLEERRIELEERKLKLQLQQLHAKVFEVEHQRQAGGFLERDTDVI</sequence>
<feature type="compositionally biased region" description="Polar residues" evidence="1">
    <location>
        <begin position="570"/>
        <end position="591"/>
    </location>
</feature>
<reference evidence="2 3" key="1">
    <citation type="journal article" date="2013" name="PLoS Genet.">
        <title>The genome and development-dependent transcriptomes of Pyronema confluens: a window into fungal evolution.</title>
        <authorList>
            <person name="Traeger S."/>
            <person name="Altegoer F."/>
            <person name="Freitag M."/>
            <person name="Gabaldon T."/>
            <person name="Kempken F."/>
            <person name="Kumar A."/>
            <person name="Marcet-Houben M."/>
            <person name="Poggeler S."/>
            <person name="Stajich J.E."/>
            <person name="Nowrousian M."/>
        </authorList>
    </citation>
    <scope>NUCLEOTIDE SEQUENCE [LARGE SCALE GENOMIC DNA]</scope>
    <source>
        <strain evidence="3">CBS 100304</strain>
        <tissue evidence="2">Vegetative mycelium</tissue>
    </source>
</reference>
<feature type="compositionally biased region" description="Polar residues" evidence="1">
    <location>
        <begin position="295"/>
        <end position="327"/>
    </location>
</feature>
<feature type="compositionally biased region" description="Polar residues" evidence="1">
    <location>
        <begin position="547"/>
        <end position="558"/>
    </location>
</feature>
<accession>U4LAR8</accession>
<feature type="compositionally biased region" description="Polar residues" evidence="1">
    <location>
        <begin position="202"/>
        <end position="220"/>
    </location>
</feature>
<feature type="compositionally biased region" description="Polar residues" evidence="1">
    <location>
        <begin position="360"/>
        <end position="374"/>
    </location>
</feature>
<keyword evidence="3" id="KW-1185">Reference proteome</keyword>
<organism evidence="2 3">
    <name type="scientific">Pyronema omphalodes (strain CBS 100304)</name>
    <name type="common">Pyronema confluens</name>
    <dbReference type="NCBI Taxonomy" id="1076935"/>
    <lineage>
        <taxon>Eukaryota</taxon>
        <taxon>Fungi</taxon>
        <taxon>Dikarya</taxon>
        <taxon>Ascomycota</taxon>
        <taxon>Pezizomycotina</taxon>
        <taxon>Pezizomycetes</taxon>
        <taxon>Pezizales</taxon>
        <taxon>Pyronemataceae</taxon>
        <taxon>Pyronema</taxon>
    </lineage>
</organism>
<dbReference type="AlphaFoldDB" id="U4LAR8"/>
<feature type="compositionally biased region" description="Polar residues" evidence="1">
    <location>
        <begin position="457"/>
        <end position="472"/>
    </location>
</feature>
<feature type="region of interest" description="Disordered" evidence="1">
    <location>
        <begin position="162"/>
        <end position="220"/>
    </location>
</feature>
<gene>
    <name evidence="2" type="ORF">PCON_10527</name>
</gene>